<dbReference type="Gene3D" id="3.40.50.150">
    <property type="entry name" value="Vaccinia Virus protein VP39"/>
    <property type="match status" value="1"/>
</dbReference>
<reference evidence="1" key="1">
    <citation type="submission" date="2023-02" db="EMBL/GenBank/DDBJ databases">
        <title>Nocardiopsis ansamitocini NBRC 112285.</title>
        <authorList>
            <person name="Ichikawa N."/>
            <person name="Sato H."/>
            <person name="Tonouchi N."/>
        </authorList>
    </citation>
    <scope>NUCLEOTIDE SEQUENCE</scope>
    <source>
        <strain evidence="1">NBRC 112285</strain>
    </source>
</reference>
<evidence type="ECO:0000313" key="2">
    <source>
        <dbReference type="Proteomes" id="UP001165092"/>
    </source>
</evidence>
<keyword evidence="2" id="KW-1185">Reference proteome</keyword>
<dbReference type="Proteomes" id="UP001165092">
    <property type="component" value="Unassembled WGS sequence"/>
</dbReference>
<sequence length="305" mass="34466">MNDKYGRSLLWEFNNETRVTDSAVTDLARFKSSAVNFKLALWDPSVNGVRYLKSLIYDLAMRLSPENRERLDRVRNREVGDPITVRCNGQTVCMDYLQAVLELDFIAGRVRMDGLRVLEIGAGYGRTCHTIMSNHDIADYTIVDLDNSLALARAYLRSVLDDGQYEKIVFVPVDTVEEALSHTRFDLCLNIDSFAEMDASTVRNYLALVDAHCDHLYVNNPVGKYLDKSLDGHAQGEDVVKLALSTGLLRDVIDIYDSQAVAARSVAFTAAYRPGTGWRCLADDRAVPWSYYWQALYRNETLPGR</sequence>
<comment type="caution">
    <text evidence="1">The sequence shown here is derived from an EMBL/GenBank/DDBJ whole genome shotgun (WGS) entry which is preliminary data.</text>
</comment>
<evidence type="ECO:0000313" key="1">
    <source>
        <dbReference type="EMBL" id="GLU48701.1"/>
    </source>
</evidence>
<dbReference type="SUPFAM" id="SSF53335">
    <property type="entry name" value="S-adenosyl-L-methionine-dependent methyltransferases"/>
    <property type="match status" value="1"/>
</dbReference>
<dbReference type="InterPro" id="IPR030807">
    <property type="entry name" value="Methyltran_NanM"/>
</dbReference>
<proteinExistence type="predicted"/>
<protein>
    <recommendedName>
        <fullName evidence="3">Sugar O-methyltransferase</fullName>
    </recommendedName>
</protein>
<gene>
    <name evidence="1" type="ORF">Nans01_30520</name>
</gene>
<organism evidence="1 2">
    <name type="scientific">Nocardiopsis ansamitocini</name>
    <dbReference type="NCBI Taxonomy" id="1670832"/>
    <lineage>
        <taxon>Bacteria</taxon>
        <taxon>Bacillati</taxon>
        <taxon>Actinomycetota</taxon>
        <taxon>Actinomycetes</taxon>
        <taxon>Streptosporangiales</taxon>
        <taxon>Nocardiopsidaceae</taxon>
        <taxon>Nocardiopsis</taxon>
    </lineage>
</organism>
<dbReference type="NCBIfam" id="TIGR04371">
    <property type="entry name" value="methyltran_NanM"/>
    <property type="match status" value="1"/>
</dbReference>
<dbReference type="EMBL" id="BSQG01000005">
    <property type="protein sequence ID" value="GLU48701.1"/>
    <property type="molecule type" value="Genomic_DNA"/>
</dbReference>
<accession>A0A9W6P7S5</accession>
<evidence type="ECO:0008006" key="3">
    <source>
        <dbReference type="Google" id="ProtNLM"/>
    </source>
</evidence>
<name>A0A9W6P7S5_9ACTN</name>
<dbReference type="AlphaFoldDB" id="A0A9W6P7S5"/>
<dbReference type="RefSeq" id="WP_285760184.1">
    <property type="nucleotide sequence ID" value="NZ_BSQG01000005.1"/>
</dbReference>
<dbReference type="InterPro" id="IPR029063">
    <property type="entry name" value="SAM-dependent_MTases_sf"/>
</dbReference>